<dbReference type="RefSeq" id="WP_171624839.1">
    <property type="nucleotide sequence ID" value="NZ_JABBPG010000001.1"/>
</dbReference>
<comment type="caution">
    <text evidence="2">The sequence shown here is derived from an EMBL/GenBank/DDBJ whole genome shotgun (WGS) entry which is preliminary data.</text>
</comment>
<reference evidence="2 3" key="1">
    <citation type="submission" date="2020-04" db="EMBL/GenBank/DDBJ databases">
        <title>Pseudoalteromonas caenipelagi sp. nov., isolated from a tidal flat.</title>
        <authorList>
            <person name="Park S."/>
            <person name="Yoon J.-H."/>
        </authorList>
    </citation>
    <scope>NUCLEOTIDE SEQUENCE [LARGE SCALE GENOMIC DNA]</scope>
    <source>
        <strain evidence="2 3">JBTF-M23</strain>
    </source>
</reference>
<proteinExistence type="predicted"/>
<feature type="chain" id="PRO_5032823877" evidence="1">
    <location>
        <begin position="23"/>
        <end position="206"/>
    </location>
</feature>
<protein>
    <submittedName>
        <fullName evidence="2">Uncharacterized protein</fullName>
    </submittedName>
</protein>
<evidence type="ECO:0000313" key="2">
    <source>
        <dbReference type="EMBL" id="NOU49785.1"/>
    </source>
</evidence>
<evidence type="ECO:0000313" key="3">
    <source>
        <dbReference type="Proteomes" id="UP000586305"/>
    </source>
</evidence>
<gene>
    <name evidence="2" type="ORF">HG263_04455</name>
</gene>
<organism evidence="2 3">
    <name type="scientific">Pseudoalteromonas caenipelagi</name>
    <dbReference type="NCBI Taxonomy" id="2726988"/>
    <lineage>
        <taxon>Bacteria</taxon>
        <taxon>Pseudomonadati</taxon>
        <taxon>Pseudomonadota</taxon>
        <taxon>Gammaproteobacteria</taxon>
        <taxon>Alteromonadales</taxon>
        <taxon>Pseudoalteromonadaceae</taxon>
        <taxon>Pseudoalteromonas</taxon>
    </lineage>
</organism>
<accession>A0A849VA34</accession>
<name>A0A849VA34_9GAMM</name>
<dbReference type="EMBL" id="JABBPG010000001">
    <property type="protein sequence ID" value="NOU49785.1"/>
    <property type="molecule type" value="Genomic_DNA"/>
</dbReference>
<sequence length="206" mass="23055">MKLLTMLAISSLTALSFNAAAAGDQKVNCKTTTQNIPYYYGWASCWASGRFMQEHVSRSATQWYTISETVYENGQWNTYQCSDTLTSVAYDTVTQESCEYTPLAVIREHLITERYDSRTGTTYYKTGVVVADFNYSDRDGQVQKVEKWVGGVSTAKSHVDITSPTTVRLRVTDNDGNVTDTSRTVSPPMIQQCSRGGMMIICDMDF</sequence>
<keyword evidence="3" id="KW-1185">Reference proteome</keyword>
<feature type="signal peptide" evidence="1">
    <location>
        <begin position="1"/>
        <end position="22"/>
    </location>
</feature>
<dbReference type="AlphaFoldDB" id="A0A849VA34"/>
<evidence type="ECO:0000256" key="1">
    <source>
        <dbReference type="SAM" id="SignalP"/>
    </source>
</evidence>
<keyword evidence="1" id="KW-0732">Signal</keyword>
<dbReference type="Proteomes" id="UP000586305">
    <property type="component" value="Unassembled WGS sequence"/>
</dbReference>